<protein>
    <submittedName>
        <fullName evidence="1">Uncharacterized protein</fullName>
    </submittedName>
</protein>
<name>A0A0F9SG42_9ZZZZ</name>
<gene>
    <name evidence="1" type="ORF">LCGC14_0457250</name>
</gene>
<accession>A0A0F9SG42</accession>
<evidence type="ECO:0000313" key="1">
    <source>
        <dbReference type="EMBL" id="KKN67845.1"/>
    </source>
</evidence>
<dbReference type="EMBL" id="LAZR01000464">
    <property type="protein sequence ID" value="KKN67845.1"/>
    <property type="molecule type" value="Genomic_DNA"/>
</dbReference>
<comment type="caution">
    <text evidence="1">The sequence shown here is derived from an EMBL/GenBank/DDBJ whole genome shotgun (WGS) entry which is preliminary data.</text>
</comment>
<reference evidence="1" key="1">
    <citation type="journal article" date="2015" name="Nature">
        <title>Complex archaea that bridge the gap between prokaryotes and eukaryotes.</title>
        <authorList>
            <person name="Spang A."/>
            <person name="Saw J.H."/>
            <person name="Jorgensen S.L."/>
            <person name="Zaremba-Niedzwiedzka K."/>
            <person name="Martijn J."/>
            <person name="Lind A.E."/>
            <person name="van Eijk R."/>
            <person name="Schleper C."/>
            <person name="Guy L."/>
            <person name="Ettema T.J."/>
        </authorList>
    </citation>
    <scope>NUCLEOTIDE SEQUENCE</scope>
</reference>
<proteinExistence type="predicted"/>
<sequence>MVMGLKKKVLIVGSNHGLNKISEKMFKRGGYEIITCSNENEARKIRFSEGDAIDCVFYPKNYNSVKKKKKKENSLENFS</sequence>
<dbReference type="AlphaFoldDB" id="A0A0F9SG42"/>
<organism evidence="1">
    <name type="scientific">marine sediment metagenome</name>
    <dbReference type="NCBI Taxonomy" id="412755"/>
    <lineage>
        <taxon>unclassified sequences</taxon>
        <taxon>metagenomes</taxon>
        <taxon>ecological metagenomes</taxon>
    </lineage>
</organism>